<feature type="signal peptide" evidence="1">
    <location>
        <begin position="1"/>
        <end position="27"/>
    </location>
</feature>
<feature type="chain" id="PRO_5046029407" evidence="1">
    <location>
        <begin position="28"/>
        <end position="519"/>
    </location>
</feature>
<proteinExistence type="predicted"/>
<reference evidence="2 3" key="1">
    <citation type="submission" date="2020-08" db="EMBL/GenBank/DDBJ databases">
        <title>Sphingobacterium sp. DN00404 isolated from aquaculture water.</title>
        <authorList>
            <person name="Zhang M."/>
        </authorList>
    </citation>
    <scope>NUCLEOTIDE SEQUENCE [LARGE SCALE GENOMIC DNA]</scope>
    <source>
        <strain evidence="2 3">KCTC 32294</strain>
    </source>
</reference>
<dbReference type="RefSeq" id="WP_190307650.1">
    <property type="nucleotide sequence ID" value="NZ_JACNYK010000001.1"/>
</dbReference>
<evidence type="ECO:0000313" key="3">
    <source>
        <dbReference type="Proteomes" id="UP000606494"/>
    </source>
</evidence>
<dbReference type="Pfam" id="PF13149">
    <property type="entry name" value="Mfa_like_1"/>
    <property type="match status" value="1"/>
</dbReference>
<organism evidence="2 3">
    <name type="scientific">Sphingobacterium arenae</name>
    <dbReference type="NCBI Taxonomy" id="1280598"/>
    <lineage>
        <taxon>Bacteria</taxon>
        <taxon>Pseudomonadati</taxon>
        <taxon>Bacteroidota</taxon>
        <taxon>Sphingobacteriia</taxon>
        <taxon>Sphingobacteriales</taxon>
        <taxon>Sphingobacteriaceae</taxon>
        <taxon>Sphingobacterium</taxon>
    </lineage>
</organism>
<comment type="caution">
    <text evidence="2">The sequence shown here is derived from an EMBL/GenBank/DDBJ whole genome shotgun (WGS) entry which is preliminary data.</text>
</comment>
<sequence>MKKILSRPMLKPVIGILISLVFLTACSKEENTIHSDKVAKVQVRVAGIDHAETSGLKSSSAKQASAKNSLSRVQTVSVRLDNDHYMQATLSRTDAEDQASGVAHLKRANAPRAQASSSKIQAANPLPTGVTYIVVVYDSKGDYVDQADYIIGGSAPEPFELAADQTYTFIAYSLNNSDLVPSIGTDPLSTVKVESIAGTSDLLYTRIDQVVTAGDNTLNITLRHLFSEITTTVDGSQIGSIEIADNFYLAPHYNEVDLALTDGAITYNNISTDGSPVQMDVLGSNTITSLPTIIAHPSTTNGILKIGAIKIGDVTKNNVEIGGISIHPGERYDLNITIKKHPQDVGGLIWAEGDLAYDTNTDIYNFAQNQGGGSYFPFGHLYPYGDGREFDRSAANLGDPCALVMDGNQWRTPTKEDFDILSGETDTSEPRIMDGIDGAWYPTIDDEGLFFPETGYRVPTNSNILQPREGWRWSTTSLWILWAGRHQENGNWYSVVSNRDGGFSTVDWGMKIRCVRDYN</sequence>
<dbReference type="PROSITE" id="PS51257">
    <property type="entry name" value="PROKAR_LIPOPROTEIN"/>
    <property type="match status" value="1"/>
</dbReference>
<gene>
    <name evidence="2" type="ORF">H8B17_02875</name>
</gene>
<keyword evidence="3" id="KW-1185">Reference proteome</keyword>
<evidence type="ECO:0000313" key="2">
    <source>
        <dbReference type="EMBL" id="MBD1424512.1"/>
    </source>
</evidence>
<protein>
    <submittedName>
        <fullName evidence="2">Fimbrillin family protein</fullName>
    </submittedName>
</protein>
<name>A0ABR7XZP2_9SPHI</name>
<keyword evidence="1" id="KW-0732">Signal</keyword>
<dbReference type="EMBL" id="JACNYK010000001">
    <property type="protein sequence ID" value="MBD1424512.1"/>
    <property type="molecule type" value="Genomic_DNA"/>
</dbReference>
<dbReference type="CDD" id="cd13120">
    <property type="entry name" value="BF2867_like_N"/>
    <property type="match status" value="1"/>
</dbReference>
<evidence type="ECO:0000256" key="1">
    <source>
        <dbReference type="SAM" id="SignalP"/>
    </source>
</evidence>
<dbReference type="Proteomes" id="UP000606494">
    <property type="component" value="Unassembled WGS sequence"/>
</dbReference>
<accession>A0ABR7XZP2</accession>
<dbReference type="InterPro" id="IPR025049">
    <property type="entry name" value="Mfa-like_1"/>
</dbReference>